<proteinExistence type="predicted"/>
<evidence type="ECO:0000259" key="2">
    <source>
        <dbReference type="Pfam" id="PF10988"/>
    </source>
</evidence>
<accession>A0ABS5PDI4</accession>
<dbReference type="Gene3D" id="2.160.20.120">
    <property type="match status" value="1"/>
</dbReference>
<organism evidence="3 4">
    <name type="scientific">Flavobacterium psychroterrae</name>
    <dbReference type="NCBI Taxonomy" id="2133767"/>
    <lineage>
        <taxon>Bacteria</taxon>
        <taxon>Pseudomonadati</taxon>
        <taxon>Bacteroidota</taxon>
        <taxon>Flavobacteriia</taxon>
        <taxon>Flavobacteriales</taxon>
        <taxon>Flavobacteriaceae</taxon>
        <taxon>Flavobacterium</taxon>
    </lineage>
</organism>
<dbReference type="Pfam" id="PF10988">
    <property type="entry name" value="DUF2807"/>
    <property type="match status" value="1"/>
</dbReference>
<dbReference type="Proteomes" id="UP000722625">
    <property type="component" value="Unassembled WGS sequence"/>
</dbReference>
<evidence type="ECO:0000313" key="4">
    <source>
        <dbReference type="Proteomes" id="UP000722625"/>
    </source>
</evidence>
<feature type="signal peptide" evidence="1">
    <location>
        <begin position="1"/>
        <end position="22"/>
    </location>
</feature>
<name>A0ABS5PDI4_9FLAO</name>
<protein>
    <submittedName>
        <fullName evidence="3">DUF2807 domain-containing protein</fullName>
    </submittedName>
</protein>
<sequence>MIKIIIHITKFIIATVTALLFASCNFNVNSVEGSGNVTTEKRIVQGDFTKVSVSNAIDLVIIQSDATEIVVEADDNIQKEITTKVENGTLIIKCKYSSFRDVTKKTVTVKMPKINKLEASSAATVTSNGVLQGEDIDLETSSASTMDIDLEFDNVSADSASGSTISLKGKALTIRTSASSGSSINANKLFANEVHAEVSSGGSTNVHPILSLKAQASSGGSINYDITPKTIEKTASSGGSISQG</sequence>
<dbReference type="PROSITE" id="PS51257">
    <property type="entry name" value="PROKAR_LIPOPROTEIN"/>
    <property type="match status" value="1"/>
</dbReference>
<dbReference type="InterPro" id="IPR021255">
    <property type="entry name" value="DUF2807"/>
</dbReference>
<reference evidence="3 4" key="1">
    <citation type="journal article" date="2018" name="Int. J. Syst. Evol. Microbiol.">
        <title>Flavobacterium chryseum sp. nov. and Flavobacterium psychroterrae sp. nov., novel environmental bacteria isolated from Antarctica.</title>
        <authorList>
            <person name="Kralova S."/>
            <person name="Svec P."/>
            <person name="Busse H.J."/>
            <person name="Stankova E."/>
            <person name="Vaczi P."/>
            <person name="Sedlacek I."/>
        </authorList>
    </citation>
    <scope>NUCLEOTIDE SEQUENCE [LARGE SCALE GENOMIC DNA]</scope>
    <source>
        <strain evidence="3 4">CCM 8827</strain>
    </source>
</reference>
<keyword evidence="1" id="KW-0732">Signal</keyword>
<dbReference type="RefSeq" id="WP_213302044.1">
    <property type="nucleotide sequence ID" value="NZ_JAGYVZ010000013.1"/>
</dbReference>
<feature type="domain" description="Putative auto-transporter adhesin head GIN" evidence="2">
    <location>
        <begin position="47"/>
        <end position="225"/>
    </location>
</feature>
<gene>
    <name evidence="3" type="ORF">KHA90_15085</name>
</gene>
<dbReference type="EMBL" id="JAGYVZ010000013">
    <property type="protein sequence ID" value="MBS7232348.1"/>
    <property type="molecule type" value="Genomic_DNA"/>
</dbReference>
<comment type="caution">
    <text evidence="3">The sequence shown here is derived from an EMBL/GenBank/DDBJ whole genome shotgun (WGS) entry which is preliminary data.</text>
</comment>
<keyword evidence="4" id="KW-1185">Reference proteome</keyword>
<evidence type="ECO:0000313" key="3">
    <source>
        <dbReference type="EMBL" id="MBS7232348.1"/>
    </source>
</evidence>
<evidence type="ECO:0000256" key="1">
    <source>
        <dbReference type="SAM" id="SignalP"/>
    </source>
</evidence>
<feature type="chain" id="PRO_5045796191" evidence="1">
    <location>
        <begin position="23"/>
        <end position="244"/>
    </location>
</feature>